<protein>
    <submittedName>
        <fullName evidence="1">Uncharacterized protein</fullName>
    </submittedName>
</protein>
<name>B9Y8Z7_9FIRM</name>
<organism evidence="1 2">
    <name type="scientific">Holdemania filiformis DSM 12042</name>
    <dbReference type="NCBI Taxonomy" id="545696"/>
    <lineage>
        <taxon>Bacteria</taxon>
        <taxon>Bacillati</taxon>
        <taxon>Bacillota</taxon>
        <taxon>Erysipelotrichia</taxon>
        <taxon>Erysipelotrichales</taxon>
        <taxon>Erysipelotrichaceae</taxon>
        <taxon>Holdemania</taxon>
    </lineage>
</organism>
<evidence type="ECO:0000313" key="2">
    <source>
        <dbReference type="Proteomes" id="UP000005950"/>
    </source>
</evidence>
<sequence>MAIFCFLSLTQGNGSDHPADQRFVLIVKIPVKRSCYGIILNLTFKEQQLQSDAFAFLQYCQPAAAALFQSNKLIFRIRQRECPGGYALLIDHPERIPARGIAECQTKIRWNFTDQRRMDILIAHAAPTRR</sequence>
<gene>
    <name evidence="1" type="ORF">HOLDEFILI_02297</name>
</gene>
<reference evidence="1 2" key="1">
    <citation type="submission" date="2008-12" db="EMBL/GenBank/DDBJ databases">
        <authorList>
            <person name="Fulton L."/>
            <person name="Clifton S."/>
            <person name="Fulton B."/>
            <person name="Xu J."/>
            <person name="Minx P."/>
            <person name="Pepin K.H."/>
            <person name="Johnson M."/>
            <person name="Bhonagiri V."/>
            <person name="Nash W.E."/>
            <person name="Mardis E.R."/>
            <person name="Wilson R.K."/>
        </authorList>
    </citation>
    <scope>NUCLEOTIDE SEQUENCE [LARGE SCALE GENOMIC DNA]</scope>
    <source>
        <strain evidence="1 2">DSM 12042</strain>
    </source>
</reference>
<dbReference type="Proteomes" id="UP000005950">
    <property type="component" value="Unassembled WGS sequence"/>
</dbReference>
<reference evidence="1 2" key="2">
    <citation type="submission" date="2009-02" db="EMBL/GenBank/DDBJ databases">
        <title>Draft genome sequence of Holdemania filiformis DSM 12042.</title>
        <authorList>
            <person name="Sudarsanam P."/>
            <person name="Ley R."/>
            <person name="Guruge J."/>
            <person name="Turnbaugh P.J."/>
            <person name="Mahowald M."/>
            <person name="Liep D."/>
            <person name="Gordon J."/>
        </authorList>
    </citation>
    <scope>NUCLEOTIDE SEQUENCE [LARGE SCALE GENOMIC DNA]</scope>
    <source>
        <strain evidence="1 2">DSM 12042</strain>
    </source>
</reference>
<dbReference type="EMBL" id="ACCF01000134">
    <property type="protein sequence ID" value="EEF67542.1"/>
    <property type="molecule type" value="Genomic_DNA"/>
</dbReference>
<comment type="caution">
    <text evidence="1">The sequence shown here is derived from an EMBL/GenBank/DDBJ whole genome shotgun (WGS) entry which is preliminary data.</text>
</comment>
<dbReference type="AlphaFoldDB" id="B9Y8Z7"/>
<accession>B9Y8Z7</accession>
<dbReference type="HOGENOM" id="CLU_1935165_0_0_9"/>
<evidence type="ECO:0000313" key="1">
    <source>
        <dbReference type="EMBL" id="EEF67542.1"/>
    </source>
</evidence>
<proteinExistence type="predicted"/>